<dbReference type="EMBL" id="KN822990">
    <property type="protein sequence ID" value="KIO28767.1"/>
    <property type="molecule type" value="Genomic_DNA"/>
</dbReference>
<proteinExistence type="inferred from homology"/>
<evidence type="ECO:0008006" key="6">
    <source>
        <dbReference type="Google" id="ProtNLM"/>
    </source>
</evidence>
<dbReference type="PANTHER" id="PTHR36427">
    <property type="entry name" value="54S RIBOSOMAL PROTEIN L1, MITOCHONDRIAL"/>
    <property type="match status" value="1"/>
</dbReference>
<comment type="similarity">
    <text evidence="1">Belongs to the universal ribosomal protein uL1 family.</text>
</comment>
<sequence>MNTASFRTLIRSRAVAGPSHARSFASSSRIYAASKGKQAKGGKKEVDTESMAIQDAAAVLRAIEIASPSSAYEITITTKFTRGQAVPRGKISLPKDARAKAETVLVFASGKSLAAAKDAGAHYVGGEELIPEILESKIQPTKVICTPTLLPIVQQKLGRFLGPKGLMPAEKRGTVTMSVGPAVKQAQGTMNWKSDRYGVIRAPVARINWTADDVVTNVKAFVSAVKQGTSSDGADAAIGKKKPSSILQVFLSSRQGPGIRLLDAM</sequence>
<dbReference type="InterPro" id="IPR028364">
    <property type="entry name" value="Ribosomal_uL1/biogenesis"/>
</dbReference>
<evidence type="ECO:0000313" key="5">
    <source>
        <dbReference type="Proteomes" id="UP000054248"/>
    </source>
</evidence>
<reference evidence="4 5" key="1">
    <citation type="submission" date="2014-04" db="EMBL/GenBank/DDBJ databases">
        <authorList>
            <consortium name="DOE Joint Genome Institute"/>
            <person name="Kuo A."/>
            <person name="Girlanda M."/>
            <person name="Perotto S."/>
            <person name="Kohler A."/>
            <person name="Nagy L.G."/>
            <person name="Floudas D."/>
            <person name="Copeland A."/>
            <person name="Barry K.W."/>
            <person name="Cichocki N."/>
            <person name="Veneault-Fourrey C."/>
            <person name="LaButti K."/>
            <person name="Lindquist E.A."/>
            <person name="Lipzen A."/>
            <person name="Lundell T."/>
            <person name="Morin E."/>
            <person name="Murat C."/>
            <person name="Sun H."/>
            <person name="Tunlid A."/>
            <person name="Henrissat B."/>
            <person name="Grigoriev I.V."/>
            <person name="Hibbett D.S."/>
            <person name="Martin F."/>
            <person name="Nordberg H.P."/>
            <person name="Cantor M.N."/>
            <person name="Hua S.X."/>
        </authorList>
    </citation>
    <scope>NUCLEOTIDE SEQUENCE [LARGE SCALE GENOMIC DNA]</scope>
    <source>
        <strain evidence="4 5">MUT 4182</strain>
    </source>
</reference>
<organism evidence="4 5">
    <name type="scientific">Tulasnella calospora MUT 4182</name>
    <dbReference type="NCBI Taxonomy" id="1051891"/>
    <lineage>
        <taxon>Eukaryota</taxon>
        <taxon>Fungi</taxon>
        <taxon>Dikarya</taxon>
        <taxon>Basidiomycota</taxon>
        <taxon>Agaricomycotina</taxon>
        <taxon>Agaricomycetes</taxon>
        <taxon>Cantharellales</taxon>
        <taxon>Tulasnellaceae</taxon>
        <taxon>Tulasnella</taxon>
    </lineage>
</organism>
<reference evidence="5" key="2">
    <citation type="submission" date="2015-01" db="EMBL/GenBank/DDBJ databases">
        <title>Evolutionary Origins and Diversification of the Mycorrhizal Mutualists.</title>
        <authorList>
            <consortium name="DOE Joint Genome Institute"/>
            <consortium name="Mycorrhizal Genomics Consortium"/>
            <person name="Kohler A."/>
            <person name="Kuo A."/>
            <person name="Nagy L.G."/>
            <person name="Floudas D."/>
            <person name="Copeland A."/>
            <person name="Barry K.W."/>
            <person name="Cichocki N."/>
            <person name="Veneault-Fourrey C."/>
            <person name="LaButti K."/>
            <person name="Lindquist E.A."/>
            <person name="Lipzen A."/>
            <person name="Lundell T."/>
            <person name="Morin E."/>
            <person name="Murat C."/>
            <person name="Riley R."/>
            <person name="Ohm R."/>
            <person name="Sun H."/>
            <person name="Tunlid A."/>
            <person name="Henrissat B."/>
            <person name="Grigoriev I.V."/>
            <person name="Hibbett D.S."/>
            <person name="Martin F."/>
        </authorList>
    </citation>
    <scope>NUCLEOTIDE SEQUENCE [LARGE SCALE GENOMIC DNA]</scope>
    <source>
        <strain evidence="5">MUT 4182</strain>
    </source>
</reference>
<dbReference type="InterPro" id="IPR002143">
    <property type="entry name" value="Ribosomal_uL1"/>
</dbReference>
<dbReference type="GO" id="GO:0003723">
    <property type="term" value="F:RNA binding"/>
    <property type="evidence" value="ECO:0007669"/>
    <property type="project" value="InterPro"/>
</dbReference>
<dbReference type="FunFam" id="3.40.50.790:FF:000001">
    <property type="entry name" value="50S ribosomal protein L1"/>
    <property type="match status" value="1"/>
</dbReference>
<dbReference type="HOGENOM" id="CLU_062853_1_2_1"/>
<accession>A0A0C3M519</accession>
<dbReference type="STRING" id="1051891.A0A0C3M519"/>
<dbReference type="Gene3D" id="3.30.190.20">
    <property type="match status" value="1"/>
</dbReference>
<dbReference type="GO" id="GO:0005762">
    <property type="term" value="C:mitochondrial large ribosomal subunit"/>
    <property type="evidence" value="ECO:0007669"/>
    <property type="project" value="TreeGrafter"/>
</dbReference>
<dbReference type="GO" id="GO:0006412">
    <property type="term" value="P:translation"/>
    <property type="evidence" value="ECO:0007669"/>
    <property type="project" value="InterPro"/>
</dbReference>
<name>A0A0C3M519_9AGAM</name>
<keyword evidence="3" id="KW-0687">Ribonucleoprotein</keyword>
<dbReference type="AlphaFoldDB" id="A0A0C3M519"/>
<evidence type="ECO:0000313" key="4">
    <source>
        <dbReference type="EMBL" id="KIO28767.1"/>
    </source>
</evidence>
<dbReference type="InterPro" id="IPR023674">
    <property type="entry name" value="Ribosomal_uL1-like"/>
</dbReference>
<dbReference type="PANTHER" id="PTHR36427:SF3">
    <property type="entry name" value="LARGE RIBOSOMAL SUBUNIT PROTEIN UL1M"/>
    <property type="match status" value="1"/>
</dbReference>
<dbReference type="Proteomes" id="UP000054248">
    <property type="component" value="Unassembled WGS sequence"/>
</dbReference>
<protein>
    <recommendedName>
        <fullName evidence="6">Ribosomal protein</fullName>
    </recommendedName>
</protein>
<dbReference type="Gene3D" id="3.40.50.790">
    <property type="match status" value="1"/>
</dbReference>
<dbReference type="OrthoDB" id="1747252at2759"/>
<dbReference type="InterPro" id="IPR016095">
    <property type="entry name" value="Ribosomal_uL1_3-a/b-sand"/>
</dbReference>
<dbReference type="SUPFAM" id="SSF56808">
    <property type="entry name" value="Ribosomal protein L1"/>
    <property type="match status" value="1"/>
</dbReference>
<dbReference type="GO" id="GO:0003735">
    <property type="term" value="F:structural constituent of ribosome"/>
    <property type="evidence" value="ECO:0007669"/>
    <property type="project" value="InterPro"/>
</dbReference>
<evidence type="ECO:0000256" key="3">
    <source>
        <dbReference type="ARBA" id="ARBA00023274"/>
    </source>
</evidence>
<keyword evidence="5" id="KW-1185">Reference proteome</keyword>
<keyword evidence="2" id="KW-0689">Ribosomal protein</keyword>
<evidence type="ECO:0000256" key="2">
    <source>
        <dbReference type="ARBA" id="ARBA00022980"/>
    </source>
</evidence>
<gene>
    <name evidence="4" type="ORF">M407DRAFT_242851</name>
</gene>
<dbReference type="PIRSF" id="PIRSF002155">
    <property type="entry name" value="Ribosomal_L1"/>
    <property type="match status" value="1"/>
</dbReference>
<dbReference type="CDD" id="cd00403">
    <property type="entry name" value="Ribosomal_L1"/>
    <property type="match status" value="1"/>
</dbReference>
<dbReference type="Pfam" id="PF00687">
    <property type="entry name" value="Ribosomal_L1"/>
    <property type="match status" value="1"/>
</dbReference>
<evidence type="ECO:0000256" key="1">
    <source>
        <dbReference type="ARBA" id="ARBA00010531"/>
    </source>
</evidence>